<dbReference type="Proteomes" id="UP000324327">
    <property type="component" value="Unassembled WGS sequence"/>
</dbReference>
<gene>
    <name evidence="3" type="ORF">FYL31_10655</name>
</gene>
<comment type="caution">
    <text evidence="3">The sequence shown here is derived from an EMBL/GenBank/DDBJ whole genome shotgun (WGS) entry which is preliminary data.</text>
</comment>
<feature type="domain" description="MobA/VirD2-like nuclease" evidence="2">
    <location>
        <begin position="27"/>
        <end position="156"/>
    </location>
</feature>
<reference evidence="3 4" key="2">
    <citation type="submission" date="2019-09" db="EMBL/GenBank/DDBJ databases">
        <title>Strain-level analysis of Eubacterium rectale using genomes from metagenomes.</title>
        <authorList>
            <person name="Karcher N."/>
            <person name="Segata N."/>
        </authorList>
    </citation>
    <scope>NUCLEOTIDE SEQUENCE [LARGE SCALE GENOMIC DNA]</scope>
    <source>
        <strain evidence="3 4">T3WBe13</strain>
    </source>
</reference>
<feature type="coiled-coil region" evidence="1">
    <location>
        <begin position="334"/>
        <end position="402"/>
    </location>
</feature>
<dbReference type="AlphaFoldDB" id="A0A5S4VNB0"/>
<evidence type="ECO:0000313" key="4">
    <source>
        <dbReference type="Proteomes" id="UP000324327"/>
    </source>
</evidence>
<name>A0A5S4VNB0_9FIRM</name>
<protein>
    <submittedName>
        <fullName evidence="3">Relaxase/mobilization nuclease domain-containing protein</fullName>
    </submittedName>
</protein>
<evidence type="ECO:0000313" key="3">
    <source>
        <dbReference type="EMBL" id="TYL58314.1"/>
    </source>
</evidence>
<dbReference type="RefSeq" id="WP_147585484.1">
    <property type="nucleotide sequence ID" value="NZ_VSTF01000012.1"/>
</dbReference>
<dbReference type="Pfam" id="PF03432">
    <property type="entry name" value="Relaxase"/>
    <property type="match status" value="1"/>
</dbReference>
<evidence type="ECO:0000256" key="1">
    <source>
        <dbReference type="SAM" id="Coils"/>
    </source>
</evidence>
<accession>A0A5S4VNB0</accession>
<dbReference type="InterPro" id="IPR005094">
    <property type="entry name" value="Endonuclease_MobA/VirD2"/>
</dbReference>
<organism evidence="3 4">
    <name type="scientific">Agathobacter rectalis</name>
    <dbReference type="NCBI Taxonomy" id="39491"/>
    <lineage>
        <taxon>Bacteria</taxon>
        <taxon>Bacillati</taxon>
        <taxon>Bacillota</taxon>
        <taxon>Clostridia</taxon>
        <taxon>Lachnospirales</taxon>
        <taxon>Lachnospiraceae</taxon>
        <taxon>Agathobacter</taxon>
    </lineage>
</organism>
<proteinExistence type="predicted"/>
<dbReference type="EMBL" id="VSTF01000012">
    <property type="protein sequence ID" value="TYL58314.1"/>
    <property type="molecule type" value="Genomic_DNA"/>
</dbReference>
<keyword evidence="1" id="KW-0175">Coiled coil</keyword>
<evidence type="ECO:0000259" key="2">
    <source>
        <dbReference type="Pfam" id="PF03432"/>
    </source>
</evidence>
<sequence>MAITKIMYMKAGKAGNVAAHLKHSLEYICNEAKTENRSLVGGINCLPDYAYEQMIGTKEMFGQVGGRQGYHFIISLKPGEGTTEQMYDIVQRFAEEFLGGEYEAVFAVHTDKDHLHSHLVFNSVNMINGRKYDYRKGDWKDIIQPITNRLCEEYGLSIVAAEYSKDPVNMNRKQWEKEQSWKDFITGDMLYCRNKAESFEEFVFLMEKLGYEVKVGAHISVKADGMRRSRRLDTLDEEFSLQNLQEYYEQPHPYKYVALPVYQPGYALIKKPKNAFQQRYYGKLYRMCVVQKYRFQYKYTRYQQDLIRMKELQEEYLFLNRTGINGWNDVFDVKRVAERKIADIDAKKKELYNEHARQKYQYEKGGDVTVYLYHEAHYREQLAELKEKRKEAKSELGTINRCLSESTYAHLEIPDDVDIENLYVVDVPEFESETISYPEYEAYEEKTVETESTVYGPAERTEPFVEPTVSLVSETITEPVSETVPLSEAFSEDTEGFAERVAEEVVEETYHPVNEPEMTKERYETLTDKEKVEWIGLEDCDVQERIHRFVSKMNSIGIVYKYSADMLDEFIRLEAVSKDKKSEQREEADIILQRDYENKGKSR</sequence>
<reference evidence="3 4" key="1">
    <citation type="submission" date="2019-08" db="EMBL/GenBank/DDBJ databases">
        <authorList>
            <person name="Duncan S."/>
            <person name="Walker A."/>
        </authorList>
    </citation>
    <scope>NUCLEOTIDE SEQUENCE [LARGE SCALE GENOMIC DNA]</scope>
    <source>
        <strain evidence="3 4">T3WBe13</strain>
    </source>
</reference>